<dbReference type="Pfam" id="PF12869">
    <property type="entry name" value="tRNA_anti-like"/>
    <property type="match status" value="1"/>
</dbReference>
<dbReference type="Proteomes" id="UP000059672">
    <property type="component" value="Chromosome"/>
</dbReference>
<evidence type="ECO:0000313" key="2">
    <source>
        <dbReference type="EMBL" id="AMC11883.1"/>
    </source>
</evidence>
<dbReference type="AlphaFoldDB" id="A0A0X8G8B4"/>
<proteinExistence type="predicted"/>
<protein>
    <recommendedName>
        <fullName evidence="4">tRNA_anti-like</fullName>
    </recommendedName>
</protein>
<evidence type="ECO:0000313" key="3">
    <source>
        <dbReference type="Proteomes" id="UP000059672"/>
    </source>
</evidence>
<dbReference type="KEGG" id="lut:Lupro_11670"/>
<organism evidence="2 3">
    <name type="scientific">Lutibacter profundi</name>
    <dbReference type="NCBI Taxonomy" id="1622118"/>
    <lineage>
        <taxon>Bacteria</taxon>
        <taxon>Pseudomonadati</taxon>
        <taxon>Bacteroidota</taxon>
        <taxon>Flavobacteriia</taxon>
        <taxon>Flavobacteriales</taxon>
        <taxon>Flavobacteriaceae</taxon>
        <taxon>Lutibacter</taxon>
    </lineage>
</organism>
<gene>
    <name evidence="2" type="ORF">Lupro_11670</name>
</gene>
<dbReference type="EMBL" id="CP013355">
    <property type="protein sequence ID" value="AMC11883.1"/>
    <property type="molecule type" value="Genomic_DNA"/>
</dbReference>
<feature type="transmembrane region" description="Helical" evidence="1">
    <location>
        <begin position="6"/>
        <end position="25"/>
    </location>
</feature>
<keyword evidence="3" id="KW-1185">Reference proteome</keyword>
<dbReference type="OrthoDB" id="673558at2"/>
<name>A0A0X8G8B4_9FLAO</name>
<keyword evidence="1" id="KW-1133">Transmembrane helix</keyword>
<sequence>MKSRYLKIAIGLFLIIVIAFIFGINQYNKPHVNVRDSKVNYVFTPKKLVEEYLQNEMAATKKYADQILQIEGDSYSISTLKGNSVITFKDTTSESSIICHLQPEENNKILKLKKDQYITVKGICTGYLLDVVMVECVLVDYKI</sequence>
<dbReference type="RefSeq" id="WP_068210519.1">
    <property type="nucleotide sequence ID" value="NZ_CP013355.1"/>
</dbReference>
<reference evidence="3" key="1">
    <citation type="submission" date="2015-12" db="EMBL/GenBank/DDBJ databases">
        <title>Complete genome sequence of Lutibacter profundus strain LP1.</title>
        <authorList>
            <person name="Wissuwa J."/>
            <person name="Le Moine Bauer S."/>
            <person name="Stokke R."/>
            <person name="Dahle H."/>
            <person name="Steen I.H."/>
        </authorList>
    </citation>
    <scope>NUCLEOTIDE SEQUENCE [LARGE SCALE GENOMIC DNA]</scope>
    <source>
        <strain evidence="3">LP1</strain>
    </source>
</reference>
<reference evidence="2 3" key="2">
    <citation type="journal article" date="2016" name="Int. J. Syst. Evol. Microbiol.">
        <title>Lutibacter profundi sp. nov., isolated from a deep-sea hydrothermal system on the Arctic Mid-Ocean Ridge and emended description of the genus Lutibacter.</title>
        <authorList>
            <person name="Le Moine Bauer S."/>
            <person name="Roalkvam I."/>
            <person name="Steen I.H."/>
            <person name="Dahle H."/>
        </authorList>
    </citation>
    <scope>NUCLEOTIDE SEQUENCE [LARGE SCALE GENOMIC DNA]</scope>
    <source>
        <strain evidence="2 3">LP1</strain>
    </source>
</reference>
<evidence type="ECO:0008006" key="4">
    <source>
        <dbReference type="Google" id="ProtNLM"/>
    </source>
</evidence>
<accession>A0A0X8G8B4</accession>
<keyword evidence="1" id="KW-0472">Membrane</keyword>
<keyword evidence="1" id="KW-0812">Transmembrane</keyword>
<evidence type="ECO:0000256" key="1">
    <source>
        <dbReference type="SAM" id="Phobius"/>
    </source>
</evidence>
<dbReference type="InterPro" id="IPR024422">
    <property type="entry name" value="Protein_unknown_function_OB"/>
</dbReference>
<dbReference type="STRING" id="1622118.Lupro_11670"/>